<dbReference type="HOGENOM" id="CLU_623199_0_0_1"/>
<gene>
    <name evidence="2" type="ORF">TCM_028442</name>
</gene>
<sequence length="440" mass="50030">MTKLLLVRVIASTSSYGSMEVKVSQYEGTGYHNGSLREGKVVISRNVAFAENDKWNWEQQQIMSTTPPVYSIESLNIDDDELDVDQTVDEASIKKTRSIQDIYDKCHVALLELASFDKALKHAKWNAAMKEEIKMTEQNNTWSLVDRTRHRQVIGVNRIFKRKLNENGSLNRCNARLVAKVYAQLASVDYQETFATVARLETIRLAKEIYVEQPMGFKIEFGRDKVYKLHKALYGLKQAPHAWYSRIDTYLNDQEFCKSVNKATLHTLKKSNDAPLIVSLYVDDLLIIEGSAYSVNEFKAQMQREFKMSDCKAVATPLIANEIQFVNARDNLENPSQYRSLIGGLLYICTTRPKIMFAKIVAQSTAKAEYVATASTTNQAIWWRKVSFDLGMSPKNATKLSVDNKSAISMAKNQVDFGDVSAWMEWHITCNFACSLTFHS</sequence>
<dbReference type="Gramene" id="EOY26601">
    <property type="protein sequence ID" value="EOY26601"/>
    <property type="gene ID" value="TCM_028442"/>
</dbReference>
<dbReference type="EMBL" id="CM001884">
    <property type="protein sequence ID" value="EOY26601.1"/>
    <property type="molecule type" value="Genomic_DNA"/>
</dbReference>
<evidence type="ECO:0000313" key="2">
    <source>
        <dbReference type="EMBL" id="EOY26601.1"/>
    </source>
</evidence>
<keyword evidence="3" id="KW-1185">Reference proteome</keyword>
<dbReference type="PANTHER" id="PTHR11439">
    <property type="entry name" value="GAG-POL-RELATED RETROTRANSPOSON"/>
    <property type="match status" value="1"/>
</dbReference>
<reference evidence="2 3" key="1">
    <citation type="journal article" date="2013" name="Genome Biol.">
        <title>The genome sequence of the most widely cultivated cacao type and its use to identify candidate genes regulating pod color.</title>
        <authorList>
            <person name="Motamayor J.C."/>
            <person name="Mockaitis K."/>
            <person name="Schmutz J."/>
            <person name="Haiminen N."/>
            <person name="Iii D.L."/>
            <person name="Cornejo O."/>
            <person name="Findley S.D."/>
            <person name="Zheng P."/>
            <person name="Utro F."/>
            <person name="Royaert S."/>
            <person name="Saski C."/>
            <person name="Jenkins J."/>
            <person name="Podicheti R."/>
            <person name="Zhao M."/>
            <person name="Scheffler B.E."/>
            <person name="Stack J.C."/>
            <person name="Feltus F.A."/>
            <person name="Mustiga G.M."/>
            <person name="Amores F."/>
            <person name="Phillips W."/>
            <person name="Marelli J.P."/>
            <person name="May G.D."/>
            <person name="Shapiro H."/>
            <person name="Ma J."/>
            <person name="Bustamante C.D."/>
            <person name="Schnell R.J."/>
            <person name="Main D."/>
            <person name="Gilbert D."/>
            <person name="Parida L."/>
            <person name="Kuhn D.N."/>
        </authorList>
    </citation>
    <scope>NUCLEOTIDE SEQUENCE [LARGE SCALE GENOMIC DNA]</scope>
    <source>
        <strain evidence="3">cv. Matina 1-6</strain>
    </source>
</reference>
<protein>
    <recommendedName>
        <fullName evidence="1">Reverse transcriptase Ty1/copia-type domain-containing protein</fullName>
    </recommendedName>
</protein>
<organism evidence="2 3">
    <name type="scientific">Theobroma cacao</name>
    <name type="common">Cacao</name>
    <name type="synonym">Cocoa</name>
    <dbReference type="NCBI Taxonomy" id="3641"/>
    <lineage>
        <taxon>Eukaryota</taxon>
        <taxon>Viridiplantae</taxon>
        <taxon>Streptophyta</taxon>
        <taxon>Embryophyta</taxon>
        <taxon>Tracheophyta</taxon>
        <taxon>Spermatophyta</taxon>
        <taxon>Magnoliopsida</taxon>
        <taxon>eudicotyledons</taxon>
        <taxon>Gunneridae</taxon>
        <taxon>Pentapetalae</taxon>
        <taxon>rosids</taxon>
        <taxon>malvids</taxon>
        <taxon>Malvales</taxon>
        <taxon>Malvaceae</taxon>
        <taxon>Byttnerioideae</taxon>
        <taxon>Theobroma</taxon>
    </lineage>
</organism>
<dbReference type="eggNOG" id="KOG0017">
    <property type="taxonomic scope" value="Eukaryota"/>
</dbReference>
<feature type="domain" description="Reverse transcriptase Ty1/copia-type" evidence="1">
    <location>
        <begin position="139"/>
        <end position="205"/>
    </location>
</feature>
<dbReference type="CDD" id="cd09272">
    <property type="entry name" value="RNase_HI_RT_Ty1"/>
    <property type="match status" value="1"/>
</dbReference>
<dbReference type="AlphaFoldDB" id="A0A061GAK6"/>
<accession>A0A061GAK6</accession>
<dbReference type="PANTHER" id="PTHR11439:SF483">
    <property type="entry name" value="PEPTIDE SYNTHASE GLIP-LIKE, PUTATIVE (AFU_ORTHOLOGUE AFUA_3G12920)-RELATED"/>
    <property type="match status" value="1"/>
</dbReference>
<evidence type="ECO:0000259" key="1">
    <source>
        <dbReference type="Pfam" id="PF07727"/>
    </source>
</evidence>
<dbReference type="STRING" id="3641.A0A061GAK6"/>
<dbReference type="InterPro" id="IPR043502">
    <property type="entry name" value="DNA/RNA_pol_sf"/>
</dbReference>
<feature type="domain" description="Reverse transcriptase Ty1/copia-type" evidence="1">
    <location>
        <begin position="206"/>
        <end position="318"/>
    </location>
</feature>
<proteinExistence type="predicted"/>
<name>A0A061GAK6_THECC</name>
<dbReference type="Proteomes" id="UP000026915">
    <property type="component" value="Chromosome 6"/>
</dbReference>
<evidence type="ECO:0000313" key="3">
    <source>
        <dbReference type="Proteomes" id="UP000026915"/>
    </source>
</evidence>
<dbReference type="SUPFAM" id="SSF56672">
    <property type="entry name" value="DNA/RNA polymerases"/>
    <property type="match status" value="1"/>
</dbReference>
<dbReference type="InterPro" id="IPR013103">
    <property type="entry name" value="RVT_2"/>
</dbReference>
<dbReference type="Pfam" id="PF07727">
    <property type="entry name" value="RVT_2"/>
    <property type="match status" value="2"/>
</dbReference>
<dbReference type="InParanoid" id="A0A061GAK6"/>